<dbReference type="Pfam" id="PF13385">
    <property type="entry name" value="Laminin_G_3"/>
    <property type="match status" value="1"/>
</dbReference>
<name>A0A2D2B2W2_9CAUL</name>
<dbReference type="RefSeq" id="WP_099623848.1">
    <property type="nucleotide sequence ID" value="NZ_CP024201.1"/>
</dbReference>
<dbReference type="OrthoDB" id="175881at2"/>
<keyword evidence="5 7" id="KW-0472">Membrane</keyword>
<feature type="signal peptide" evidence="8">
    <location>
        <begin position="1"/>
        <end position="24"/>
    </location>
</feature>
<feature type="chain" id="PRO_5013823840" evidence="8">
    <location>
        <begin position="25"/>
        <end position="563"/>
    </location>
</feature>
<dbReference type="InterPro" id="IPR018765">
    <property type="entry name" value="DUF2341"/>
</dbReference>
<evidence type="ECO:0000256" key="6">
    <source>
        <dbReference type="RuleBase" id="RU004057"/>
    </source>
</evidence>
<dbReference type="EMBL" id="CP024201">
    <property type="protein sequence ID" value="ATQ44600.1"/>
    <property type="molecule type" value="Genomic_DNA"/>
</dbReference>
<evidence type="ECO:0000259" key="9">
    <source>
        <dbReference type="Pfam" id="PF01618"/>
    </source>
</evidence>
<evidence type="ECO:0000313" key="12">
    <source>
        <dbReference type="Proteomes" id="UP000228945"/>
    </source>
</evidence>
<evidence type="ECO:0000256" key="2">
    <source>
        <dbReference type="ARBA" id="ARBA00022475"/>
    </source>
</evidence>
<dbReference type="Proteomes" id="UP000228945">
    <property type="component" value="Chromosome"/>
</dbReference>
<keyword evidence="3 7" id="KW-0812">Transmembrane</keyword>
<evidence type="ECO:0000256" key="1">
    <source>
        <dbReference type="ARBA" id="ARBA00004651"/>
    </source>
</evidence>
<dbReference type="KEGG" id="cmb:CSW64_20495"/>
<keyword evidence="2" id="KW-1003">Cell membrane</keyword>
<feature type="domain" description="DUF2341" evidence="10">
    <location>
        <begin position="77"/>
        <end position="141"/>
    </location>
</feature>
<evidence type="ECO:0000256" key="4">
    <source>
        <dbReference type="ARBA" id="ARBA00022989"/>
    </source>
</evidence>
<evidence type="ECO:0000313" key="11">
    <source>
        <dbReference type="EMBL" id="ATQ44600.1"/>
    </source>
</evidence>
<proteinExistence type="inferred from homology"/>
<feature type="domain" description="MotA/TolQ/ExbB proton channel" evidence="9">
    <location>
        <begin position="421"/>
        <end position="543"/>
    </location>
</feature>
<organism evidence="11 12">
    <name type="scientific">Caulobacter mirabilis</name>
    <dbReference type="NCBI Taxonomy" id="69666"/>
    <lineage>
        <taxon>Bacteria</taxon>
        <taxon>Pseudomonadati</taxon>
        <taxon>Pseudomonadota</taxon>
        <taxon>Alphaproteobacteria</taxon>
        <taxon>Caulobacterales</taxon>
        <taxon>Caulobacteraceae</taxon>
        <taxon>Caulobacter</taxon>
    </lineage>
</organism>
<dbReference type="InterPro" id="IPR013320">
    <property type="entry name" value="ConA-like_dom_sf"/>
</dbReference>
<dbReference type="InterPro" id="IPR050790">
    <property type="entry name" value="ExbB/TolQ_transport"/>
</dbReference>
<keyword evidence="6" id="KW-0653">Protein transport</keyword>
<dbReference type="AlphaFoldDB" id="A0A2D2B2W2"/>
<accession>A0A2D2B2W2</accession>
<evidence type="ECO:0000256" key="5">
    <source>
        <dbReference type="ARBA" id="ARBA00023136"/>
    </source>
</evidence>
<keyword evidence="12" id="KW-1185">Reference proteome</keyword>
<feature type="transmembrane region" description="Helical" evidence="7">
    <location>
        <begin position="356"/>
        <end position="375"/>
    </location>
</feature>
<protein>
    <submittedName>
        <fullName evidence="11">Uncharacterized protein</fullName>
    </submittedName>
</protein>
<evidence type="ECO:0000256" key="3">
    <source>
        <dbReference type="ARBA" id="ARBA00022692"/>
    </source>
</evidence>
<evidence type="ECO:0000256" key="8">
    <source>
        <dbReference type="SAM" id="SignalP"/>
    </source>
</evidence>
<sequence length="563" mass="58552">MNRKHILGLLAAFSAFLSVHDVRAADGDWFDDKLKIRKEIVVNPGAKGAGLDAAVPTFPFVLRLSEQTVAFDDLKDDGSDIRVTGPDGKRVEHYVESIDRKAGLAIVWVRGTSLDPKSSQTYHLYYGGDAKSVANPAGVFDGSELLALDFSNDAKDRTRNGNDAVGAVPTAPGFAGQSANLSGAPIRIAASTSLAGQPGAPFTLMMWIKPAQAGNAVLARRGGGLTLSLAGGQVVAQIGGAQVVGSIPAVPGGWTHLALVGRADGRVDLYVGGKPAGTAQGATPALTDDLILGEGFTGQIDNVRYAAAERSAAYIGAVAQSDNGRGLVTYGAEATRSGKFELGYFMTVITNVTLEGWVVIGLCAIMLALAIWVMITKSSLVSRIEKQNQAFEDAYADASAVDGQPLRSEANRNPVSTLSQIYAAGLHEVELRAKGGQTRFTSASIEALKARIDGVLTNQAYRLSDKMVLLTLAVSGGPFLGLLGTVIGVMITFAAIAAEGNVNVNSIAPGVAAALLATAAGLLVAIPALFGYNIILTRIKRINAASRSFADTLVARLAEQYGA</sequence>
<reference evidence="11 12" key="1">
    <citation type="submission" date="2017-10" db="EMBL/GenBank/DDBJ databases">
        <title>Genome sequence of Caulobacter mirabilis FWC38.</title>
        <authorList>
            <person name="Fiebig A."/>
            <person name="Crosson S."/>
        </authorList>
    </citation>
    <scope>NUCLEOTIDE SEQUENCE [LARGE SCALE GENOMIC DNA]</scope>
    <source>
        <strain evidence="11 12">FWC 38</strain>
    </source>
</reference>
<keyword evidence="6" id="KW-0813">Transport</keyword>
<dbReference type="SUPFAM" id="SSF49899">
    <property type="entry name" value="Concanavalin A-like lectins/glucanases"/>
    <property type="match status" value="1"/>
</dbReference>
<feature type="transmembrane region" description="Helical" evidence="7">
    <location>
        <begin position="468"/>
        <end position="498"/>
    </location>
</feature>
<keyword evidence="4 7" id="KW-1133">Transmembrane helix</keyword>
<evidence type="ECO:0000256" key="7">
    <source>
        <dbReference type="SAM" id="Phobius"/>
    </source>
</evidence>
<dbReference type="Pfam" id="PF10102">
    <property type="entry name" value="DUF2341"/>
    <property type="match status" value="1"/>
</dbReference>
<dbReference type="Gene3D" id="2.60.120.200">
    <property type="match status" value="1"/>
</dbReference>
<dbReference type="GO" id="GO:0005886">
    <property type="term" value="C:plasma membrane"/>
    <property type="evidence" value="ECO:0007669"/>
    <property type="project" value="UniProtKB-SubCell"/>
</dbReference>
<dbReference type="Pfam" id="PF01618">
    <property type="entry name" value="MotA_ExbB"/>
    <property type="match status" value="1"/>
</dbReference>
<dbReference type="PANTHER" id="PTHR30625">
    <property type="entry name" value="PROTEIN TOLQ"/>
    <property type="match status" value="1"/>
</dbReference>
<dbReference type="PANTHER" id="PTHR30625:SF3">
    <property type="entry name" value="TOL-PAL SYSTEM PROTEIN TOLQ"/>
    <property type="match status" value="1"/>
</dbReference>
<comment type="similarity">
    <text evidence="6">Belongs to the exbB/tolQ family.</text>
</comment>
<comment type="subcellular location">
    <subcellularLocation>
        <location evidence="1">Cell membrane</location>
        <topology evidence="1">Multi-pass membrane protein</topology>
    </subcellularLocation>
    <subcellularLocation>
        <location evidence="6">Membrane</location>
        <topology evidence="6">Multi-pass membrane protein</topology>
    </subcellularLocation>
</comment>
<dbReference type="InterPro" id="IPR002898">
    <property type="entry name" value="MotA_ExbB_proton_chnl"/>
</dbReference>
<gene>
    <name evidence="11" type="ORF">CSW64_20495</name>
</gene>
<evidence type="ECO:0000259" key="10">
    <source>
        <dbReference type="Pfam" id="PF10102"/>
    </source>
</evidence>
<feature type="transmembrane region" description="Helical" evidence="7">
    <location>
        <begin position="510"/>
        <end position="532"/>
    </location>
</feature>
<keyword evidence="8" id="KW-0732">Signal</keyword>
<dbReference type="GO" id="GO:0017038">
    <property type="term" value="P:protein import"/>
    <property type="evidence" value="ECO:0007669"/>
    <property type="project" value="TreeGrafter"/>
</dbReference>